<protein>
    <submittedName>
        <fullName evidence="3">Pilus assembly protein</fullName>
    </submittedName>
</protein>
<dbReference type="RefSeq" id="WP_148221410.1">
    <property type="nucleotide sequence ID" value="NZ_JAFCLK010000040.1"/>
</dbReference>
<keyword evidence="4" id="KW-1185">Reference proteome</keyword>
<dbReference type="EMBL" id="JAFCLK010000040">
    <property type="protein sequence ID" value="MBR1140397.1"/>
    <property type="molecule type" value="Genomic_DNA"/>
</dbReference>
<gene>
    <name evidence="3" type="ORF">JQ619_32030</name>
</gene>
<evidence type="ECO:0000256" key="1">
    <source>
        <dbReference type="SAM" id="Phobius"/>
    </source>
</evidence>
<evidence type="ECO:0000259" key="2">
    <source>
        <dbReference type="Pfam" id="PF07811"/>
    </source>
</evidence>
<keyword evidence="1" id="KW-0812">Transmembrane</keyword>
<comment type="caution">
    <text evidence="3">The sequence shown here is derived from an EMBL/GenBank/DDBJ whole genome shotgun (WGS) entry which is preliminary data.</text>
</comment>
<reference evidence="4" key="1">
    <citation type="journal article" date="2021" name="ISME J.">
        <title>Evolutionary origin and ecological implication of a unique nif island in free-living Bradyrhizobium lineages.</title>
        <authorList>
            <person name="Tao J."/>
        </authorList>
    </citation>
    <scope>NUCLEOTIDE SEQUENCE [LARGE SCALE GENOMIC DNA]</scope>
    <source>
        <strain evidence="4">SZCCT0094</strain>
    </source>
</reference>
<proteinExistence type="predicted"/>
<evidence type="ECO:0000313" key="4">
    <source>
        <dbReference type="Proteomes" id="UP001314635"/>
    </source>
</evidence>
<name>A0ABS5GGC8_9BRAD</name>
<accession>A0ABS5GGC8</accession>
<dbReference type="Proteomes" id="UP001314635">
    <property type="component" value="Unassembled WGS sequence"/>
</dbReference>
<organism evidence="3 4">
    <name type="scientific">Bradyrhizobium denitrificans</name>
    <dbReference type="NCBI Taxonomy" id="2734912"/>
    <lineage>
        <taxon>Bacteria</taxon>
        <taxon>Pseudomonadati</taxon>
        <taxon>Pseudomonadota</taxon>
        <taxon>Alphaproteobacteria</taxon>
        <taxon>Hyphomicrobiales</taxon>
        <taxon>Nitrobacteraceae</taxon>
        <taxon>Bradyrhizobium</taxon>
    </lineage>
</organism>
<feature type="transmembrane region" description="Helical" evidence="1">
    <location>
        <begin position="21"/>
        <end position="47"/>
    </location>
</feature>
<evidence type="ECO:0000313" key="3">
    <source>
        <dbReference type="EMBL" id="MBR1140397.1"/>
    </source>
</evidence>
<keyword evidence="1" id="KW-0472">Membrane</keyword>
<feature type="domain" description="TadE-like" evidence="2">
    <location>
        <begin position="19"/>
        <end position="59"/>
    </location>
</feature>
<sequence>MTPTKTRFGKLSGRRSESGTAAIEFALFIPFLFILLVGTVDLGFAMYEAMQVSNAVEAGMLYAAKNGWDSAGITNSVLNASSVYPGGTPALTATPAPSQFCGCPQATGIAVATCSSTCPDGSAVSQYVQVNAALNHLSILSLPGLPVPSTFTAKAVVRVN</sequence>
<dbReference type="Pfam" id="PF07811">
    <property type="entry name" value="TadE"/>
    <property type="match status" value="1"/>
</dbReference>
<keyword evidence="1" id="KW-1133">Transmembrane helix</keyword>
<dbReference type="InterPro" id="IPR012495">
    <property type="entry name" value="TadE-like_dom"/>
</dbReference>